<accession>A0A2T4BC95</accession>
<keyword evidence="2" id="KW-1185">Reference proteome</keyword>
<protein>
    <submittedName>
        <fullName evidence="1">Uncharacterized protein</fullName>
    </submittedName>
</protein>
<evidence type="ECO:0000313" key="1">
    <source>
        <dbReference type="EMBL" id="PTB66947.1"/>
    </source>
</evidence>
<dbReference type="GeneID" id="36603305"/>
<dbReference type="Proteomes" id="UP000241546">
    <property type="component" value="Unassembled WGS sequence"/>
</dbReference>
<gene>
    <name evidence="1" type="ORF">BBK36DRAFT_1168461</name>
</gene>
<evidence type="ECO:0000313" key="2">
    <source>
        <dbReference type="Proteomes" id="UP000241546"/>
    </source>
</evidence>
<dbReference type="OrthoDB" id="10359650at2759"/>
<dbReference type="AlphaFoldDB" id="A0A2T4BC95"/>
<organism evidence="1 2">
    <name type="scientific">Trichoderma citrinoviride</name>
    <dbReference type="NCBI Taxonomy" id="58853"/>
    <lineage>
        <taxon>Eukaryota</taxon>
        <taxon>Fungi</taxon>
        <taxon>Dikarya</taxon>
        <taxon>Ascomycota</taxon>
        <taxon>Pezizomycotina</taxon>
        <taxon>Sordariomycetes</taxon>
        <taxon>Hypocreomycetidae</taxon>
        <taxon>Hypocreales</taxon>
        <taxon>Hypocreaceae</taxon>
        <taxon>Trichoderma</taxon>
    </lineage>
</organism>
<sequence>MTSFGNVRCGEVPSLHALTVSPNVLGSHTIPPTATLVRYITVPPTGPDVYVMEVASAPNVQFLFNFWRPRAALDCLTADLRDTPAGRAAAMGSFTEACRTSDYHGTVPELHALRLFPSLLRPNTIPDNATLRREIKISSTSPTMHVHETASIGDELYIFFYPWTSRGFGYLFREMSPSNDRSYLDLVRAALDNPTGFMNLQGVTVLRESRNMMAYHVASCYFTKENLEDDYAASSSQVLPTAP</sequence>
<proteinExistence type="predicted"/>
<reference evidence="2" key="1">
    <citation type="submission" date="2016-07" db="EMBL/GenBank/DDBJ databases">
        <title>Multiple horizontal gene transfer events from other fungi enriched the ability of initially mycotrophic Trichoderma (Ascomycota) to feed on dead plant biomass.</title>
        <authorList>
            <consortium name="DOE Joint Genome Institute"/>
            <person name="Atanasova L."/>
            <person name="Chenthamara K."/>
            <person name="Zhang J."/>
            <person name="Grujic M."/>
            <person name="Henrissat B."/>
            <person name="Kuo A."/>
            <person name="Aerts A."/>
            <person name="Salamov A."/>
            <person name="Lipzen A."/>
            <person name="Labutti K."/>
            <person name="Barry K."/>
            <person name="Miao Y."/>
            <person name="Rahimi M.J."/>
            <person name="Shen Q."/>
            <person name="Grigoriev I.V."/>
            <person name="Kubicek C.P."/>
            <person name="Druzhinina I.S."/>
        </authorList>
    </citation>
    <scope>NUCLEOTIDE SEQUENCE [LARGE SCALE GENOMIC DNA]</scope>
    <source>
        <strain evidence="2">TUCIM 6016</strain>
    </source>
</reference>
<dbReference type="EMBL" id="KZ680212">
    <property type="protein sequence ID" value="PTB66947.1"/>
    <property type="molecule type" value="Genomic_DNA"/>
</dbReference>
<name>A0A2T4BC95_9HYPO</name>
<dbReference type="RefSeq" id="XP_024750267.1">
    <property type="nucleotide sequence ID" value="XM_024895187.1"/>
</dbReference>